<keyword evidence="5" id="KW-0597">Phosphoprotein</keyword>
<evidence type="ECO:0000256" key="10">
    <source>
        <dbReference type="ARBA" id="ARBA00023012"/>
    </source>
</evidence>
<dbReference type="GO" id="GO:0005886">
    <property type="term" value="C:plasma membrane"/>
    <property type="evidence" value="ECO:0007669"/>
    <property type="project" value="UniProtKB-SubCell"/>
</dbReference>
<keyword evidence="4" id="KW-1003">Cell membrane</keyword>
<dbReference type="EC" id="2.7.13.3" evidence="3"/>
<dbReference type="PANTHER" id="PTHR34220">
    <property type="entry name" value="SENSOR HISTIDINE KINASE YPDA"/>
    <property type="match status" value="1"/>
</dbReference>
<evidence type="ECO:0000313" key="16">
    <source>
        <dbReference type="Proteomes" id="UP000270678"/>
    </source>
</evidence>
<accession>A0A3Q9I5X1</accession>
<keyword evidence="12" id="KW-0812">Transmembrane</keyword>
<keyword evidence="11 12" id="KW-0472">Membrane</keyword>
<sequence length="489" mass="55940">MNMRRMLFIVIPAMLILNNAVSFFIFQSGRTVQQSYNMMLDRVLLYKQIDEQTRINLSAINVYLMDHSDSSLELYKERNEELKKLQSSLLRQEAIESAGLNMRGFRHLLSTFISQEQSILNSLESAAPLAYATAYTEAETTAEFIQEEAYQLIDLELSYYQPFYKKILVQTEVMNHWGIAVFVLNTIISVMLAYWISLRITRPIQELVETAEQISEGNLQVSPPSIDAHNEFSVLFEAFGQMQNNLQLLIDKEKEGLEKDRLVKELELEVLQNQINPHFLFNSLNVMSKLALLEGAEQTSDLTVSMSNLLRYNLRKLDRPVTLREEVEHAKEYFFIQQARFRERIRFETEIDEAGLDVLVPVLTLQPILENGFVHGIEGMEEGAVVKLTISCEPSETRVAISDNGAGMSKEVRDSLLNYDSNRLEAREVPEKGHSTGLGTHNVFKRLELFYNKKDMIEIESAPGKGTTVIIRIPATGEEESRVPPTDNR</sequence>
<dbReference type="CDD" id="cd06225">
    <property type="entry name" value="HAMP"/>
    <property type="match status" value="1"/>
</dbReference>
<dbReference type="Proteomes" id="UP000270678">
    <property type="component" value="Chromosome"/>
</dbReference>
<dbReference type="PANTHER" id="PTHR34220:SF7">
    <property type="entry name" value="SENSOR HISTIDINE KINASE YPDA"/>
    <property type="match status" value="1"/>
</dbReference>
<feature type="transmembrane region" description="Helical" evidence="12">
    <location>
        <begin position="177"/>
        <end position="196"/>
    </location>
</feature>
<keyword evidence="6" id="KW-0808">Transferase</keyword>
<dbReference type="PROSITE" id="PS50109">
    <property type="entry name" value="HIS_KIN"/>
    <property type="match status" value="1"/>
</dbReference>
<dbReference type="OrthoDB" id="9776552at2"/>
<feature type="domain" description="Histidine kinase" evidence="13">
    <location>
        <begin position="275"/>
        <end position="477"/>
    </location>
</feature>
<dbReference type="InterPro" id="IPR005467">
    <property type="entry name" value="His_kinase_dom"/>
</dbReference>
<evidence type="ECO:0000259" key="14">
    <source>
        <dbReference type="PROSITE" id="PS50885"/>
    </source>
</evidence>
<dbReference type="Pfam" id="PF06580">
    <property type="entry name" value="His_kinase"/>
    <property type="match status" value="1"/>
</dbReference>
<keyword evidence="16" id="KW-1185">Reference proteome</keyword>
<gene>
    <name evidence="15" type="ORF">EI981_02150</name>
</gene>
<evidence type="ECO:0000256" key="9">
    <source>
        <dbReference type="ARBA" id="ARBA00022840"/>
    </source>
</evidence>
<dbReference type="Pfam" id="PF02518">
    <property type="entry name" value="HATPase_c"/>
    <property type="match status" value="1"/>
</dbReference>
<dbReference type="InterPro" id="IPR010559">
    <property type="entry name" value="Sig_transdc_His_kin_internal"/>
</dbReference>
<evidence type="ECO:0000259" key="13">
    <source>
        <dbReference type="PROSITE" id="PS50109"/>
    </source>
</evidence>
<dbReference type="InterPro" id="IPR003660">
    <property type="entry name" value="HAMP_dom"/>
</dbReference>
<reference evidence="16" key="1">
    <citation type="submission" date="2018-12" db="EMBL/GenBank/DDBJ databases">
        <title>Complete genome sequence of Paenibacillus sp. MBLB1234.</title>
        <authorList>
            <person name="Nam Y.-D."/>
            <person name="Kang J."/>
            <person name="Chung W.-H."/>
            <person name="Park Y.S."/>
        </authorList>
    </citation>
    <scope>NUCLEOTIDE SEQUENCE [LARGE SCALE GENOMIC DNA]</scope>
    <source>
        <strain evidence="16">MBLB1234</strain>
    </source>
</reference>
<evidence type="ECO:0000256" key="1">
    <source>
        <dbReference type="ARBA" id="ARBA00000085"/>
    </source>
</evidence>
<keyword evidence="7" id="KW-0547">Nucleotide-binding</keyword>
<evidence type="ECO:0000256" key="11">
    <source>
        <dbReference type="ARBA" id="ARBA00023136"/>
    </source>
</evidence>
<dbReference type="InterPro" id="IPR036890">
    <property type="entry name" value="HATPase_C_sf"/>
</dbReference>
<evidence type="ECO:0000256" key="4">
    <source>
        <dbReference type="ARBA" id="ARBA00022475"/>
    </source>
</evidence>
<evidence type="ECO:0000256" key="6">
    <source>
        <dbReference type="ARBA" id="ARBA00022679"/>
    </source>
</evidence>
<proteinExistence type="predicted"/>
<keyword evidence="10" id="KW-0902">Two-component regulatory system</keyword>
<evidence type="ECO:0000313" key="15">
    <source>
        <dbReference type="EMBL" id="AZS13393.1"/>
    </source>
</evidence>
<evidence type="ECO:0000256" key="12">
    <source>
        <dbReference type="SAM" id="Phobius"/>
    </source>
</evidence>
<dbReference type="Gene3D" id="6.10.340.10">
    <property type="match status" value="1"/>
</dbReference>
<feature type="domain" description="HAMP" evidence="14">
    <location>
        <begin position="198"/>
        <end position="251"/>
    </location>
</feature>
<evidence type="ECO:0000256" key="8">
    <source>
        <dbReference type="ARBA" id="ARBA00022777"/>
    </source>
</evidence>
<organism evidence="15 16">
    <name type="scientific">Paenibacillus lutimineralis</name>
    <dbReference type="NCBI Taxonomy" id="2707005"/>
    <lineage>
        <taxon>Bacteria</taxon>
        <taxon>Bacillati</taxon>
        <taxon>Bacillota</taxon>
        <taxon>Bacilli</taxon>
        <taxon>Bacillales</taxon>
        <taxon>Paenibacillaceae</taxon>
        <taxon>Paenibacillus</taxon>
    </lineage>
</organism>
<keyword evidence="8" id="KW-0418">Kinase</keyword>
<dbReference type="InterPro" id="IPR003594">
    <property type="entry name" value="HATPase_dom"/>
</dbReference>
<comment type="subcellular location">
    <subcellularLocation>
        <location evidence="2">Cell membrane</location>
        <topology evidence="2">Multi-pass membrane protein</topology>
    </subcellularLocation>
</comment>
<name>A0A3Q9I5X1_9BACL</name>
<dbReference type="PROSITE" id="PS50885">
    <property type="entry name" value="HAMP"/>
    <property type="match status" value="1"/>
</dbReference>
<protein>
    <recommendedName>
        <fullName evidence="3">histidine kinase</fullName>
        <ecNumber evidence="3">2.7.13.3</ecNumber>
    </recommendedName>
</protein>
<dbReference type="SMART" id="SM00304">
    <property type="entry name" value="HAMP"/>
    <property type="match status" value="1"/>
</dbReference>
<evidence type="ECO:0000256" key="5">
    <source>
        <dbReference type="ARBA" id="ARBA00022553"/>
    </source>
</evidence>
<dbReference type="AlphaFoldDB" id="A0A3Q9I5X1"/>
<keyword evidence="12" id="KW-1133">Transmembrane helix</keyword>
<evidence type="ECO:0000256" key="2">
    <source>
        <dbReference type="ARBA" id="ARBA00004651"/>
    </source>
</evidence>
<dbReference type="GO" id="GO:0005524">
    <property type="term" value="F:ATP binding"/>
    <property type="evidence" value="ECO:0007669"/>
    <property type="project" value="UniProtKB-KW"/>
</dbReference>
<keyword evidence="9" id="KW-0067">ATP-binding</keyword>
<dbReference type="SUPFAM" id="SSF55874">
    <property type="entry name" value="ATPase domain of HSP90 chaperone/DNA topoisomerase II/histidine kinase"/>
    <property type="match status" value="1"/>
</dbReference>
<comment type="catalytic activity">
    <reaction evidence="1">
        <text>ATP + protein L-histidine = ADP + protein N-phospho-L-histidine.</text>
        <dbReference type="EC" id="2.7.13.3"/>
    </reaction>
</comment>
<dbReference type="Gene3D" id="3.30.565.10">
    <property type="entry name" value="Histidine kinase-like ATPase, C-terminal domain"/>
    <property type="match status" value="1"/>
</dbReference>
<dbReference type="GO" id="GO:0000155">
    <property type="term" value="F:phosphorelay sensor kinase activity"/>
    <property type="evidence" value="ECO:0007669"/>
    <property type="project" value="InterPro"/>
</dbReference>
<dbReference type="KEGG" id="plut:EI981_02150"/>
<dbReference type="RefSeq" id="WP_126995020.1">
    <property type="nucleotide sequence ID" value="NZ_CP034346.1"/>
</dbReference>
<dbReference type="EMBL" id="CP034346">
    <property type="protein sequence ID" value="AZS13393.1"/>
    <property type="molecule type" value="Genomic_DNA"/>
</dbReference>
<dbReference type="Pfam" id="PF00672">
    <property type="entry name" value="HAMP"/>
    <property type="match status" value="1"/>
</dbReference>
<evidence type="ECO:0000256" key="3">
    <source>
        <dbReference type="ARBA" id="ARBA00012438"/>
    </source>
</evidence>
<dbReference type="InterPro" id="IPR050640">
    <property type="entry name" value="Bact_2-comp_sensor_kinase"/>
</dbReference>
<evidence type="ECO:0000256" key="7">
    <source>
        <dbReference type="ARBA" id="ARBA00022741"/>
    </source>
</evidence>
<dbReference type="SUPFAM" id="SSF158472">
    <property type="entry name" value="HAMP domain-like"/>
    <property type="match status" value="1"/>
</dbReference>